<comment type="similarity">
    <text evidence="2">Belongs to the outer membrane factor (OMF) (TC 1.B.17) family.</text>
</comment>
<name>A0A162G9I2_BDEBC</name>
<keyword evidence="8" id="KW-0175">Coiled coil</keyword>
<dbReference type="Pfam" id="PF02321">
    <property type="entry name" value="OEP"/>
    <property type="match status" value="2"/>
</dbReference>
<comment type="subcellular location">
    <subcellularLocation>
        <location evidence="1">Cell outer membrane</location>
    </subcellularLocation>
</comment>
<dbReference type="PANTHER" id="PTHR30026">
    <property type="entry name" value="OUTER MEMBRANE PROTEIN TOLC"/>
    <property type="match status" value="1"/>
</dbReference>
<dbReference type="GO" id="GO:0015288">
    <property type="term" value="F:porin activity"/>
    <property type="evidence" value="ECO:0007669"/>
    <property type="project" value="TreeGrafter"/>
</dbReference>
<organism evidence="9 10">
    <name type="scientific">Bdellovibrio bacteriovorus</name>
    <dbReference type="NCBI Taxonomy" id="959"/>
    <lineage>
        <taxon>Bacteria</taxon>
        <taxon>Pseudomonadati</taxon>
        <taxon>Bdellovibrionota</taxon>
        <taxon>Bdellovibrionia</taxon>
        <taxon>Bdellovibrionales</taxon>
        <taxon>Pseudobdellovibrionaceae</taxon>
        <taxon>Bdellovibrio</taxon>
    </lineage>
</organism>
<keyword evidence="5" id="KW-0812">Transmembrane</keyword>
<evidence type="ECO:0000256" key="5">
    <source>
        <dbReference type="ARBA" id="ARBA00022692"/>
    </source>
</evidence>
<proteinExistence type="inferred from homology"/>
<dbReference type="GO" id="GO:0015562">
    <property type="term" value="F:efflux transmembrane transporter activity"/>
    <property type="evidence" value="ECO:0007669"/>
    <property type="project" value="InterPro"/>
</dbReference>
<evidence type="ECO:0000256" key="1">
    <source>
        <dbReference type="ARBA" id="ARBA00004442"/>
    </source>
</evidence>
<keyword evidence="6" id="KW-0472">Membrane</keyword>
<evidence type="ECO:0000256" key="3">
    <source>
        <dbReference type="ARBA" id="ARBA00022448"/>
    </source>
</evidence>
<dbReference type="InterPro" id="IPR051906">
    <property type="entry name" value="TolC-like"/>
</dbReference>
<dbReference type="EMBL" id="LUKD01000005">
    <property type="protein sequence ID" value="KYG65357.1"/>
    <property type="molecule type" value="Genomic_DNA"/>
</dbReference>
<dbReference type="GO" id="GO:1990281">
    <property type="term" value="C:efflux pump complex"/>
    <property type="evidence" value="ECO:0007669"/>
    <property type="project" value="TreeGrafter"/>
</dbReference>
<dbReference type="AlphaFoldDB" id="A0A162G9I2"/>
<evidence type="ECO:0000256" key="4">
    <source>
        <dbReference type="ARBA" id="ARBA00022452"/>
    </source>
</evidence>
<evidence type="ECO:0000313" key="10">
    <source>
        <dbReference type="Proteomes" id="UP000075799"/>
    </source>
</evidence>
<dbReference type="GO" id="GO:0009279">
    <property type="term" value="C:cell outer membrane"/>
    <property type="evidence" value="ECO:0007669"/>
    <property type="project" value="UniProtKB-SubCell"/>
</dbReference>
<keyword evidence="7" id="KW-0998">Cell outer membrane</keyword>
<evidence type="ECO:0000256" key="6">
    <source>
        <dbReference type="ARBA" id="ARBA00023136"/>
    </source>
</evidence>
<keyword evidence="4" id="KW-1134">Transmembrane beta strand</keyword>
<gene>
    <name evidence="9" type="ORF">AZI87_12455</name>
</gene>
<dbReference type="PANTHER" id="PTHR30026:SF21">
    <property type="entry name" value="SLR1270 PROTEIN"/>
    <property type="match status" value="1"/>
</dbReference>
<dbReference type="OrthoDB" id="5288402at2"/>
<dbReference type="InterPro" id="IPR003423">
    <property type="entry name" value="OMP_efflux"/>
</dbReference>
<reference evidence="9 10" key="1">
    <citation type="submission" date="2016-03" db="EMBL/GenBank/DDBJ databases">
        <authorList>
            <person name="Ploux O."/>
        </authorList>
    </citation>
    <scope>NUCLEOTIDE SEQUENCE [LARGE SCALE GENOMIC DNA]</scope>
    <source>
        <strain evidence="9 10">EC13</strain>
    </source>
</reference>
<feature type="coiled-coil region" evidence="8">
    <location>
        <begin position="188"/>
        <end position="215"/>
    </location>
</feature>
<evidence type="ECO:0000256" key="2">
    <source>
        <dbReference type="ARBA" id="ARBA00007613"/>
    </source>
</evidence>
<comment type="caution">
    <text evidence="9">The sequence shown here is derived from an EMBL/GenBank/DDBJ whole genome shotgun (WGS) entry which is preliminary data.</text>
</comment>
<dbReference type="RefSeq" id="WP_063207559.1">
    <property type="nucleotide sequence ID" value="NZ_LUKD01000005.1"/>
</dbReference>
<dbReference type="SUPFAM" id="SSF56954">
    <property type="entry name" value="Outer membrane efflux proteins (OEP)"/>
    <property type="match status" value="1"/>
</dbReference>
<dbReference type="Gene3D" id="1.20.1600.10">
    <property type="entry name" value="Outer membrane efflux proteins (OEP)"/>
    <property type="match status" value="1"/>
</dbReference>
<dbReference type="Proteomes" id="UP000075799">
    <property type="component" value="Unassembled WGS sequence"/>
</dbReference>
<keyword evidence="3" id="KW-0813">Transport</keyword>
<evidence type="ECO:0000256" key="8">
    <source>
        <dbReference type="SAM" id="Coils"/>
    </source>
</evidence>
<accession>A0A162G9I2</accession>
<sequence>MNHLKWIFSSLVLFVSLESYSQGMKLGEAVDEAMAQSPKVQKSESQYKESSWKKTESYSGFLPSLSANASYLFNKKYALVDVTMNNTPLTIPQVVPTTNLYLTAQWSIFDGFSSTNRYLSAGAFEDSAKNEYDWTRFQVEREVVVLFYKALAAKELKAVAEQNVRALNDHLKDVRLFKKVGTSTNYDVLRVEVQMSEAQSELLNATDNVEVARARLSEALGQDQDVSEVEGVLPRLKPELVAKVTQFNSSERKDLQSLRQKAEGFRYQEDSAEKYWVPRLALIGQYQYYNNRNDRFDDYENGFRDAWQYGISLTWNIFDGMTSISRSKQSIEQKYQAEKTLRQAELKAKRDFDFWKRKYLYYCAVFEARQNDIAKSEESVRLSREGQKVGARTNTDVLDAEAELYRAKAGAVNAQIGAIEALVNLELSTGQKLVDFN</sequence>
<evidence type="ECO:0000313" key="9">
    <source>
        <dbReference type="EMBL" id="KYG65357.1"/>
    </source>
</evidence>
<evidence type="ECO:0000256" key="7">
    <source>
        <dbReference type="ARBA" id="ARBA00023237"/>
    </source>
</evidence>
<protein>
    <submittedName>
        <fullName evidence="9">Outer membrane secretion protein</fullName>
    </submittedName>
</protein>